<sequence>MAPTFRADQIGSLIRPQYLLDAQLAVTDWGRMHTKIHDDASQDLIDKVHDAEHKAIKDVVAEQVKRGVLPISSGEFERASFVSGFFERVEGIEIRQMNFEQTYRTGFPIVRPYARRGIPSRDTPIAVGKIRWKGSTYMNDWLYVRSLLPQERWKDVKFTIPAPNWAHTQLKDGLAYTKEAYTDEYEYLKDVGEAVRQEVLALYDAGMCVVISIDSIPPLIMSSRFVQIDDPMIAMLCDQPYLEAQKVEGKDLDALLDPAIFAHNVVARDMPSDLTLAVHLCLGNGPKSDAAGVGGFDDMAPNIFSKMEYKRFALEFDDLANSFAPLQHLPTDKVIVLGLVTTKSAEMETLEGLRSRIHEAADIIAKAQGKTRQDVIRDNIAVSPSCGFASLSVLHGVPSAKVQWQKLELLKQVAEQVLGGS</sequence>
<dbReference type="GO" id="GO:0009086">
    <property type="term" value="P:methionine biosynthetic process"/>
    <property type="evidence" value="ECO:0007669"/>
    <property type="project" value="InterPro"/>
</dbReference>
<dbReference type="Proteomes" id="UP001271007">
    <property type="component" value="Unassembled WGS sequence"/>
</dbReference>
<accession>A0AAJ0DDI8</accession>
<dbReference type="CDD" id="cd03311">
    <property type="entry name" value="CIMS_C_terminal_like"/>
    <property type="match status" value="1"/>
</dbReference>
<evidence type="ECO:0000313" key="2">
    <source>
        <dbReference type="EMBL" id="KAK3047804.1"/>
    </source>
</evidence>
<dbReference type="Pfam" id="PF01717">
    <property type="entry name" value="Meth_synt_2"/>
    <property type="match status" value="1"/>
</dbReference>
<dbReference type="EMBL" id="JAWDJX010000056">
    <property type="protein sequence ID" value="KAK3047804.1"/>
    <property type="molecule type" value="Genomic_DNA"/>
</dbReference>
<evidence type="ECO:0000313" key="3">
    <source>
        <dbReference type="Proteomes" id="UP001271007"/>
    </source>
</evidence>
<feature type="domain" description="Cobalamin-independent methionine synthase MetE C-terminal/archaeal" evidence="1">
    <location>
        <begin position="187"/>
        <end position="392"/>
    </location>
</feature>
<dbReference type="Gene3D" id="3.20.20.210">
    <property type="match status" value="2"/>
</dbReference>
<dbReference type="InterPro" id="IPR038071">
    <property type="entry name" value="UROD/MetE-like_sf"/>
</dbReference>
<organism evidence="2 3">
    <name type="scientific">Extremus antarcticus</name>
    <dbReference type="NCBI Taxonomy" id="702011"/>
    <lineage>
        <taxon>Eukaryota</taxon>
        <taxon>Fungi</taxon>
        <taxon>Dikarya</taxon>
        <taxon>Ascomycota</taxon>
        <taxon>Pezizomycotina</taxon>
        <taxon>Dothideomycetes</taxon>
        <taxon>Dothideomycetidae</taxon>
        <taxon>Mycosphaerellales</taxon>
        <taxon>Extremaceae</taxon>
        <taxon>Extremus</taxon>
    </lineage>
</organism>
<dbReference type="AlphaFoldDB" id="A0AAJ0DDI8"/>
<gene>
    <name evidence="2" type="ORF">LTR09_010779</name>
</gene>
<dbReference type="PANTHER" id="PTHR43844">
    <property type="entry name" value="METHIONINE SYNTHASE"/>
    <property type="match status" value="1"/>
</dbReference>
<dbReference type="GO" id="GO:0003871">
    <property type="term" value="F:5-methyltetrahydropteroyltriglutamate-homocysteine S-methyltransferase activity"/>
    <property type="evidence" value="ECO:0007669"/>
    <property type="project" value="InterPro"/>
</dbReference>
<dbReference type="SUPFAM" id="SSF51726">
    <property type="entry name" value="UROD/MetE-like"/>
    <property type="match status" value="1"/>
</dbReference>
<name>A0AAJ0DDI8_9PEZI</name>
<reference evidence="2" key="1">
    <citation type="submission" date="2023-04" db="EMBL/GenBank/DDBJ databases">
        <title>Black Yeasts Isolated from many extreme environments.</title>
        <authorList>
            <person name="Coleine C."/>
            <person name="Stajich J.E."/>
            <person name="Selbmann L."/>
        </authorList>
    </citation>
    <scope>NUCLEOTIDE SEQUENCE</scope>
    <source>
        <strain evidence="2">CCFEE 5312</strain>
    </source>
</reference>
<dbReference type="GO" id="GO:0008270">
    <property type="term" value="F:zinc ion binding"/>
    <property type="evidence" value="ECO:0007669"/>
    <property type="project" value="InterPro"/>
</dbReference>
<comment type="caution">
    <text evidence="2">The sequence shown here is derived from an EMBL/GenBank/DDBJ whole genome shotgun (WGS) entry which is preliminary data.</text>
</comment>
<protein>
    <recommendedName>
        <fullName evidence="1">Cobalamin-independent methionine synthase MetE C-terminal/archaeal domain-containing protein</fullName>
    </recommendedName>
</protein>
<evidence type="ECO:0000259" key="1">
    <source>
        <dbReference type="Pfam" id="PF01717"/>
    </source>
</evidence>
<proteinExistence type="predicted"/>
<keyword evidence="3" id="KW-1185">Reference proteome</keyword>
<dbReference type="InterPro" id="IPR002629">
    <property type="entry name" value="Met_Synth_C/arc"/>
</dbReference>
<dbReference type="PANTHER" id="PTHR43844:SF2">
    <property type="entry name" value="SYNTHASE, VITAMIN-B12 INDEPENDENT, PUTATIVE (AFU_ORTHOLOGUE AFUA_3G12060)-RELATED"/>
    <property type="match status" value="1"/>
</dbReference>